<comment type="catalytic activity">
    <reaction evidence="11">
        <text>ATP + H2O = ADP + phosphate + H(+)</text>
        <dbReference type="Rhea" id="RHEA:13065"/>
        <dbReference type="ChEBI" id="CHEBI:15377"/>
        <dbReference type="ChEBI" id="CHEBI:15378"/>
        <dbReference type="ChEBI" id="CHEBI:30616"/>
        <dbReference type="ChEBI" id="CHEBI:43474"/>
        <dbReference type="ChEBI" id="CHEBI:456216"/>
        <dbReference type="EC" id="3.6.4.12"/>
    </reaction>
    <physiologicalReaction direction="left-to-right" evidence="11">
        <dbReference type="Rhea" id="RHEA:13066"/>
    </physiologicalReaction>
</comment>
<dbReference type="EC" id="3.6.4.12" evidence="4"/>
<reference evidence="14 15" key="1">
    <citation type="submission" date="2024-05" db="EMBL/GenBank/DDBJ databases">
        <authorList>
            <person name="Wallberg A."/>
        </authorList>
    </citation>
    <scope>NUCLEOTIDE SEQUENCE [LARGE SCALE GENOMIC DNA]</scope>
</reference>
<dbReference type="GO" id="GO:0043139">
    <property type="term" value="F:5'-3' DNA helicase activity"/>
    <property type="evidence" value="ECO:0007669"/>
    <property type="project" value="TreeGrafter"/>
</dbReference>
<dbReference type="Proteomes" id="UP001497623">
    <property type="component" value="Unassembled WGS sequence"/>
</dbReference>
<evidence type="ECO:0000256" key="1">
    <source>
        <dbReference type="ARBA" id="ARBA00004123"/>
    </source>
</evidence>
<keyword evidence="9" id="KW-0067">ATP-binding</keyword>
<evidence type="ECO:0000259" key="13">
    <source>
        <dbReference type="SMART" id="SM00487"/>
    </source>
</evidence>
<evidence type="ECO:0000256" key="11">
    <source>
        <dbReference type="ARBA" id="ARBA00048432"/>
    </source>
</evidence>
<keyword evidence="15" id="KW-1185">Reference proteome</keyword>
<protein>
    <recommendedName>
        <fullName evidence="4">DNA helicase</fullName>
        <ecNumber evidence="4">3.6.4.12</ecNumber>
    </recommendedName>
</protein>
<feature type="non-terminal residue" evidence="14">
    <location>
        <position position="1"/>
    </location>
</feature>
<dbReference type="GO" id="GO:0005524">
    <property type="term" value="F:ATP binding"/>
    <property type="evidence" value="ECO:0007669"/>
    <property type="project" value="UniProtKB-KW"/>
</dbReference>
<keyword evidence="7" id="KW-0378">Hydrolase</keyword>
<keyword evidence="8" id="KW-0347">Helicase</keyword>
<evidence type="ECO:0000256" key="5">
    <source>
        <dbReference type="ARBA" id="ARBA00022490"/>
    </source>
</evidence>
<dbReference type="SMART" id="SM00382">
    <property type="entry name" value="AAA"/>
    <property type="match status" value="1"/>
</dbReference>
<dbReference type="InterPro" id="IPR003593">
    <property type="entry name" value="AAA+_ATPase"/>
</dbReference>
<dbReference type="Gene3D" id="2.40.30.270">
    <property type="match status" value="1"/>
</dbReference>
<name>A0AAV2R9D1_MEGNR</name>
<dbReference type="SMART" id="SM00487">
    <property type="entry name" value="DEXDc"/>
    <property type="match status" value="1"/>
</dbReference>
<dbReference type="CDD" id="cd18044">
    <property type="entry name" value="DEXXQc_SMUBP2"/>
    <property type="match status" value="1"/>
</dbReference>
<dbReference type="PANTHER" id="PTHR43788">
    <property type="entry name" value="DNA2/NAM7 HELICASE FAMILY MEMBER"/>
    <property type="match status" value="1"/>
</dbReference>
<dbReference type="InterPro" id="IPR050534">
    <property type="entry name" value="Coronavir_polyprotein_1ab"/>
</dbReference>
<evidence type="ECO:0000313" key="14">
    <source>
        <dbReference type="EMBL" id="CAL4117470.1"/>
    </source>
</evidence>
<dbReference type="EMBL" id="CAXKWB010016917">
    <property type="protein sequence ID" value="CAL4117470.1"/>
    <property type="molecule type" value="Genomic_DNA"/>
</dbReference>
<dbReference type="Pfam" id="PF13087">
    <property type="entry name" value="AAA_12"/>
    <property type="match status" value="1"/>
</dbReference>
<dbReference type="InterPro" id="IPR041677">
    <property type="entry name" value="DNA2/NAM7_AAA_11"/>
</dbReference>
<evidence type="ECO:0000256" key="3">
    <source>
        <dbReference type="ARBA" id="ARBA00007913"/>
    </source>
</evidence>
<keyword evidence="6" id="KW-0547">Nucleotide-binding</keyword>
<feature type="domain" description="AAA+ ATPase" evidence="12">
    <location>
        <begin position="219"/>
        <end position="388"/>
    </location>
</feature>
<comment type="subcellular location">
    <subcellularLocation>
        <location evidence="2">Cytoplasm</location>
    </subcellularLocation>
    <subcellularLocation>
        <location evidence="1">Nucleus</location>
    </subcellularLocation>
</comment>
<dbReference type="GO" id="GO:0005737">
    <property type="term" value="C:cytoplasm"/>
    <property type="evidence" value="ECO:0007669"/>
    <property type="project" value="UniProtKB-SubCell"/>
</dbReference>
<dbReference type="InterPro" id="IPR014001">
    <property type="entry name" value="Helicase_ATP-bd"/>
</dbReference>
<dbReference type="SUPFAM" id="SSF52540">
    <property type="entry name" value="P-loop containing nucleoside triphosphate hydrolases"/>
    <property type="match status" value="1"/>
</dbReference>
<dbReference type="GO" id="GO:0003723">
    <property type="term" value="F:RNA binding"/>
    <property type="evidence" value="ECO:0007669"/>
    <property type="project" value="InterPro"/>
</dbReference>
<evidence type="ECO:0000256" key="8">
    <source>
        <dbReference type="ARBA" id="ARBA00022806"/>
    </source>
</evidence>
<accession>A0AAV2R9D1</accession>
<dbReference type="Gene3D" id="3.40.50.300">
    <property type="entry name" value="P-loop containing nucleotide triphosphate hydrolases"/>
    <property type="match status" value="2"/>
</dbReference>
<dbReference type="Pfam" id="PF21138">
    <property type="entry name" value="SMUBP-2_HCS1_1B"/>
    <property type="match status" value="1"/>
</dbReference>
<evidence type="ECO:0000256" key="7">
    <source>
        <dbReference type="ARBA" id="ARBA00022801"/>
    </source>
</evidence>
<evidence type="ECO:0000256" key="10">
    <source>
        <dbReference type="ARBA" id="ARBA00023242"/>
    </source>
</evidence>
<evidence type="ECO:0000256" key="2">
    <source>
        <dbReference type="ARBA" id="ARBA00004496"/>
    </source>
</evidence>
<evidence type="ECO:0000259" key="12">
    <source>
        <dbReference type="SMART" id="SM00382"/>
    </source>
</evidence>
<keyword evidence="10" id="KW-0539">Nucleus</keyword>
<comment type="caution">
    <text evidence="14">The sequence shown here is derived from an EMBL/GenBank/DDBJ whole genome shotgun (WGS) entry which is preliminary data.</text>
</comment>
<gene>
    <name evidence="14" type="ORF">MNOR_LOCUS21195</name>
</gene>
<evidence type="ECO:0000313" key="15">
    <source>
        <dbReference type="Proteomes" id="UP001497623"/>
    </source>
</evidence>
<organism evidence="14 15">
    <name type="scientific">Meganyctiphanes norvegica</name>
    <name type="common">Northern krill</name>
    <name type="synonym">Thysanopoda norvegica</name>
    <dbReference type="NCBI Taxonomy" id="48144"/>
    <lineage>
        <taxon>Eukaryota</taxon>
        <taxon>Metazoa</taxon>
        <taxon>Ecdysozoa</taxon>
        <taxon>Arthropoda</taxon>
        <taxon>Crustacea</taxon>
        <taxon>Multicrustacea</taxon>
        <taxon>Malacostraca</taxon>
        <taxon>Eumalacostraca</taxon>
        <taxon>Eucarida</taxon>
        <taxon>Euphausiacea</taxon>
        <taxon>Euphausiidae</taxon>
        <taxon>Meganyctiphanes</taxon>
    </lineage>
</organism>
<feature type="non-terminal residue" evidence="14">
    <location>
        <position position="497"/>
    </location>
</feature>
<comment type="similarity">
    <text evidence="3">Belongs to the DNA2/NAM7 helicase family.</text>
</comment>
<dbReference type="Pfam" id="PF13086">
    <property type="entry name" value="AAA_11"/>
    <property type="match status" value="1"/>
</dbReference>
<sequence>EMAGKKKQISRQEFVTLHQDLLEDERKAEVSQAQDEVEGSSLKALEAKGVVLARLVISERSTGLYGRPLFKLIPVKKDATLPANTFSSGDIVGVYECGAGIGKQLTTGVVIRISQYNIKVALDDDADELDSLEDDKQLRLHKLANDVTYRRIKRALGDLDSLVRGPAAHVASVLFGETEPRSIIPSLPPKLLDNDGGIVLYNQRLDESQKSAVEFAIQRNDIAVVHGPPGTGKTTTIVEIIRQHVKLGSKVLACAPSNLAVDNLVERLAAVGVRVVRIGHPARATELTQRHTLDALMHHCDESEILDDIHKDISGNVTKLKTARHKGERIRIQNEIKTFRKELRERESRLTKQILSGADVVLATLTSSSKGGPLKHLPDDHFDLAVIDECSQSIEASCYMALLQAPKLIIAGDHHQLPPTIISKQAAAGGLDLSLMERIIEQYGDCMVKMLTVQYRMNSLIMDWASAALYNNRLTAHTSVANHLLTDLAGIKTNEDT</sequence>
<keyword evidence="5" id="KW-0963">Cytoplasm</keyword>
<dbReference type="InterPro" id="IPR048761">
    <property type="entry name" value="SMUBP-2_HCS1_1B"/>
</dbReference>
<proteinExistence type="inferred from homology"/>
<feature type="domain" description="Helicase ATP-binding" evidence="13">
    <location>
        <begin position="201"/>
        <end position="434"/>
    </location>
</feature>
<dbReference type="PANTHER" id="PTHR43788:SF8">
    <property type="entry name" value="DNA-BINDING PROTEIN SMUBP-2"/>
    <property type="match status" value="1"/>
</dbReference>
<evidence type="ECO:0000256" key="4">
    <source>
        <dbReference type="ARBA" id="ARBA00012551"/>
    </source>
</evidence>
<evidence type="ECO:0000256" key="6">
    <source>
        <dbReference type="ARBA" id="ARBA00022741"/>
    </source>
</evidence>
<dbReference type="AlphaFoldDB" id="A0AAV2R9D1"/>
<dbReference type="InterPro" id="IPR041679">
    <property type="entry name" value="DNA2/NAM7-like_C"/>
</dbReference>
<dbReference type="InterPro" id="IPR027417">
    <property type="entry name" value="P-loop_NTPase"/>
</dbReference>
<evidence type="ECO:0000256" key="9">
    <source>
        <dbReference type="ARBA" id="ARBA00022840"/>
    </source>
</evidence>
<dbReference type="GO" id="GO:0016787">
    <property type="term" value="F:hydrolase activity"/>
    <property type="evidence" value="ECO:0007669"/>
    <property type="project" value="UniProtKB-KW"/>
</dbReference>
<dbReference type="GO" id="GO:0005634">
    <property type="term" value="C:nucleus"/>
    <property type="evidence" value="ECO:0007669"/>
    <property type="project" value="UniProtKB-SubCell"/>
</dbReference>